<organism evidence="2 3">
    <name type="scientific">Streptomyces malaysiensis</name>
    <dbReference type="NCBI Taxonomy" id="92644"/>
    <lineage>
        <taxon>Bacteria</taxon>
        <taxon>Bacillati</taxon>
        <taxon>Actinomycetota</taxon>
        <taxon>Actinomycetes</taxon>
        <taxon>Kitasatosporales</taxon>
        <taxon>Streptomycetaceae</taxon>
        <taxon>Streptomyces</taxon>
        <taxon>Streptomyces violaceusniger group</taxon>
    </lineage>
</organism>
<dbReference type="EMBL" id="CP065050">
    <property type="protein sequence ID" value="QPI62081.1"/>
    <property type="molecule type" value="Genomic_DNA"/>
</dbReference>
<accession>A0ABX6WPS0</accession>
<evidence type="ECO:0000259" key="1">
    <source>
        <dbReference type="Pfam" id="PF12680"/>
    </source>
</evidence>
<dbReference type="Gene3D" id="3.10.450.50">
    <property type="match status" value="1"/>
</dbReference>
<evidence type="ECO:0000313" key="2">
    <source>
        <dbReference type="EMBL" id="QPI62081.1"/>
    </source>
</evidence>
<name>A0ABX6WPS0_STRMQ</name>
<sequence>MGEVPHDRGLDQQLFGREVPEHGADPDAGPARGQADKLAEFYAEETDVRHPMAPLGDTPLLTREAVRQHFAAAGRGGLAGFRVEDVRVHHTADPEVVIGEFTYRGDAGWAAPGIIVFRIRDGLIVESRDYIDHLGLARATNTVDALCAQLTNA</sequence>
<protein>
    <submittedName>
        <fullName evidence="2">Nuclear transport factor 2 family protein</fullName>
    </submittedName>
</protein>
<dbReference type="Pfam" id="PF12680">
    <property type="entry name" value="SnoaL_2"/>
    <property type="match status" value="1"/>
</dbReference>
<dbReference type="InterPro" id="IPR037401">
    <property type="entry name" value="SnoaL-like"/>
</dbReference>
<keyword evidence="3" id="KW-1185">Reference proteome</keyword>
<reference evidence="2 3" key="1">
    <citation type="submission" date="2020-11" db="EMBL/GenBank/DDBJ databases">
        <title>Complete genome sequence unveiled secondary metabolic potentials in Streptomyces solisilvae HNM0141.</title>
        <authorList>
            <person name="Huang X."/>
        </authorList>
    </citation>
    <scope>NUCLEOTIDE SEQUENCE [LARGE SCALE GENOMIC DNA]</scope>
    <source>
        <strain evidence="2 3">HNM0141</strain>
    </source>
</reference>
<dbReference type="SUPFAM" id="SSF54427">
    <property type="entry name" value="NTF2-like"/>
    <property type="match status" value="1"/>
</dbReference>
<gene>
    <name evidence="2" type="ORF">I1A49_33675</name>
</gene>
<dbReference type="InterPro" id="IPR032710">
    <property type="entry name" value="NTF2-like_dom_sf"/>
</dbReference>
<evidence type="ECO:0000313" key="3">
    <source>
        <dbReference type="Proteomes" id="UP000663421"/>
    </source>
</evidence>
<feature type="domain" description="SnoaL-like" evidence="1">
    <location>
        <begin position="31"/>
        <end position="126"/>
    </location>
</feature>
<proteinExistence type="predicted"/>
<dbReference type="Proteomes" id="UP000663421">
    <property type="component" value="Chromosome"/>
</dbReference>